<evidence type="ECO:0000256" key="10">
    <source>
        <dbReference type="ARBA" id="ARBA00022723"/>
    </source>
</evidence>
<feature type="binding site" evidence="22">
    <location>
        <position position="419"/>
    </location>
    <ligand>
        <name>Zn(2+)</name>
        <dbReference type="ChEBI" id="CHEBI:29105"/>
        <note>catalytic</note>
    </ligand>
</feature>
<evidence type="ECO:0000256" key="8">
    <source>
        <dbReference type="ARBA" id="ARBA00022670"/>
    </source>
</evidence>
<protein>
    <recommendedName>
        <fullName evidence="24">Aminopeptidase</fullName>
        <ecNumber evidence="24">3.4.11.-</ecNumber>
    </recommendedName>
</protein>
<evidence type="ECO:0000313" key="28">
    <source>
        <dbReference type="EMBL" id="EEB16227.1"/>
    </source>
</evidence>
<reference evidence="28" key="2">
    <citation type="submission" date="2007-04" db="EMBL/GenBank/DDBJ databases">
        <title>The genome of the human body louse.</title>
        <authorList>
            <consortium name="The Human Body Louse Genome Consortium"/>
            <person name="Kirkness E."/>
            <person name="Walenz B."/>
            <person name="Hass B."/>
            <person name="Bruggner R."/>
            <person name="Strausberg R."/>
        </authorList>
    </citation>
    <scope>NUCLEOTIDE SEQUENCE</scope>
    <source>
        <strain evidence="28">USDA</strain>
    </source>
</reference>
<dbReference type="SUPFAM" id="SSF63737">
    <property type="entry name" value="Leukotriene A4 hydrolase N-terminal domain"/>
    <property type="match status" value="1"/>
</dbReference>
<evidence type="ECO:0000256" key="16">
    <source>
        <dbReference type="ARBA" id="ARBA00023049"/>
    </source>
</evidence>
<dbReference type="InterPro" id="IPR001930">
    <property type="entry name" value="Peptidase_M1"/>
</dbReference>
<reference evidence="28" key="1">
    <citation type="submission" date="2007-04" db="EMBL/GenBank/DDBJ databases">
        <title>Annotation of Pediculus humanus corporis strain USDA.</title>
        <authorList>
            <person name="Kirkness E."/>
            <person name="Hannick L."/>
            <person name="Hass B."/>
            <person name="Bruggner R."/>
            <person name="Lawson D."/>
            <person name="Bidwell S."/>
            <person name="Joardar V."/>
            <person name="Caler E."/>
            <person name="Walenz B."/>
            <person name="Inman J."/>
            <person name="Schobel S."/>
            <person name="Galinsky K."/>
            <person name="Amedeo P."/>
            <person name="Strausberg R."/>
        </authorList>
    </citation>
    <scope>NUCLEOTIDE SEQUENCE</scope>
    <source>
        <strain evidence="28">USDA</strain>
    </source>
</reference>
<feature type="domain" description="Aminopeptidase N-like N-terminal" evidence="27">
    <location>
        <begin position="101"/>
        <end position="291"/>
    </location>
</feature>
<dbReference type="InterPro" id="IPR034016">
    <property type="entry name" value="M1_APN-typ"/>
</dbReference>
<dbReference type="GO" id="GO:0005737">
    <property type="term" value="C:cytoplasm"/>
    <property type="evidence" value="ECO:0007669"/>
    <property type="project" value="TreeGrafter"/>
</dbReference>
<keyword evidence="20" id="KW-0449">Lipoprotein</keyword>
<keyword evidence="7" id="KW-0336">GPI-anchor</keyword>
<dbReference type="GO" id="GO:0070006">
    <property type="term" value="F:metalloaminopeptidase activity"/>
    <property type="evidence" value="ECO:0007669"/>
    <property type="project" value="TreeGrafter"/>
</dbReference>
<keyword evidence="10 22" id="KW-0479">Metal-binding</keyword>
<comment type="cofactor">
    <cofactor evidence="22 24">
        <name>Zn(2+)</name>
        <dbReference type="ChEBI" id="CHEBI:29105"/>
    </cofactor>
    <text evidence="22 24">Binds 1 zinc ion per subunit.</text>
</comment>
<feature type="domain" description="ERAP1-like C-terminal" evidence="26">
    <location>
        <begin position="639"/>
        <end position="964"/>
    </location>
</feature>
<keyword evidence="9 24" id="KW-0812">Transmembrane</keyword>
<evidence type="ECO:0000256" key="4">
    <source>
        <dbReference type="ARBA" id="ARBA00010136"/>
    </source>
</evidence>
<dbReference type="PRINTS" id="PR00756">
    <property type="entry name" value="ALADIPTASE"/>
</dbReference>
<evidence type="ECO:0000256" key="3">
    <source>
        <dbReference type="ARBA" id="ARBA00004609"/>
    </source>
</evidence>
<evidence type="ECO:0000313" key="30">
    <source>
        <dbReference type="Proteomes" id="UP000009046"/>
    </source>
</evidence>
<feature type="transmembrane region" description="Helical" evidence="24">
    <location>
        <begin position="29"/>
        <end position="50"/>
    </location>
</feature>
<evidence type="ECO:0000256" key="13">
    <source>
        <dbReference type="ARBA" id="ARBA00022833"/>
    </source>
</evidence>
<evidence type="ECO:0000259" key="25">
    <source>
        <dbReference type="Pfam" id="PF01433"/>
    </source>
</evidence>
<evidence type="ECO:0000256" key="5">
    <source>
        <dbReference type="ARBA" id="ARBA00022438"/>
    </source>
</evidence>
<dbReference type="CDD" id="cd09601">
    <property type="entry name" value="M1_APN-Q_like"/>
    <property type="match status" value="1"/>
</dbReference>
<dbReference type="PANTHER" id="PTHR11533">
    <property type="entry name" value="PROTEASE M1 ZINC METALLOPROTEASE"/>
    <property type="match status" value="1"/>
</dbReference>
<evidence type="ECO:0000256" key="20">
    <source>
        <dbReference type="ARBA" id="ARBA00023288"/>
    </source>
</evidence>
<keyword evidence="12 24" id="KW-0378">Hydrolase</keyword>
<feature type="binding site" evidence="22">
    <location>
        <position position="400"/>
    </location>
    <ligand>
        <name>Zn(2+)</name>
        <dbReference type="ChEBI" id="CHEBI:29105"/>
        <note>catalytic</note>
    </ligand>
</feature>
<dbReference type="VEuPathDB" id="VectorBase:PHUM412200"/>
<dbReference type="FunCoup" id="E0VS71">
    <property type="interactions" value="408"/>
</dbReference>
<evidence type="ECO:0000256" key="7">
    <source>
        <dbReference type="ARBA" id="ARBA00022622"/>
    </source>
</evidence>
<feature type="domain" description="Peptidase M1 membrane alanine aminopeptidase" evidence="25">
    <location>
        <begin position="324"/>
        <end position="549"/>
    </location>
</feature>
<dbReference type="InterPro" id="IPR024571">
    <property type="entry name" value="ERAP1-like_C_dom"/>
</dbReference>
<comment type="subcellular location">
    <subcellularLocation>
        <location evidence="3">Cell membrane</location>
        <topology evidence="3">Lipid-anchor</topology>
        <topology evidence="3">GPI-anchor</topology>
    </subcellularLocation>
    <subcellularLocation>
        <location evidence="2">Membrane</location>
        <topology evidence="2">Single-pass type II membrane protein</topology>
    </subcellularLocation>
</comment>
<keyword evidence="11" id="KW-0732">Signal</keyword>
<keyword evidence="5 24" id="KW-0031">Aminopeptidase</keyword>
<evidence type="ECO:0000256" key="1">
    <source>
        <dbReference type="ARBA" id="ARBA00000098"/>
    </source>
</evidence>
<dbReference type="InterPro" id="IPR027268">
    <property type="entry name" value="Peptidase_M4/M1_CTD_sf"/>
</dbReference>
<dbReference type="FunFam" id="2.60.40.1910:FF:000008">
    <property type="entry name" value="Aminopeptidase"/>
    <property type="match status" value="1"/>
</dbReference>
<dbReference type="GO" id="GO:0098552">
    <property type="term" value="C:side of membrane"/>
    <property type="evidence" value="ECO:0007669"/>
    <property type="project" value="UniProtKB-KW"/>
</dbReference>
<evidence type="ECO:0000256" key="14">
    <source>
        <dbReference type="ARBA" id="ARBA00022968"/>
    </source>
</evidence>
<dbReference type="AlphaFoldDB" id="E0VS71"/>
<dbReference type="eggNOG" id="KOG1046">
    <property type="taxonomic scope" value="Eukaryota"/>
</dbReference>
<dbReference type="RefSeq" id="XP_002428965.1">
    <property type="nucleotide sequence ID" value="XM_002428920.1"/>
</dbReference>
<dbReference type="Pfam" id="PF17900">
    <property type="entry name" value="Peptidase_M1_N"/>
    <property type="match status" value="1"/>
</dbReference>
<dbReference type="InterPro" id="IPR050344">
    <property type="entry name" value="Peptidase_M1_aminopeptidases"/>
</dbReference>
<evidence type="ECO:0000256" key="22">
    <source>
        <dbReference type="PIRSR" id="PIRSR634016-3"/>
    </source>
</evidence>
<dbReference type="OMA" id="KWFIFNI"/>
<dbReference type="EnsemblMetazoa" id="PHUM412200-RA">
    <property type="protein sequence ID" value="PHUM412200-PA"/>
    <property type="gene ID" value="PHUM412200"/>
</dbReference>
<dbReference type="GO" id="GO:0043171">
    <property type="term" value="P:peptide catabolic process"/>
    <property type="evidence" value="ECO:0007669"/>
    <property type="project" value="TreeGrafter"/>
</dbReference>
<dbReference type="EC" id="3.4.11.-" evidence="24"/>
<comment type="catalytic activity">
    <reaction evidence="1">
        <text>Release of an N-terminal amino acid, Xaa-|-Yaa- from a peptide, amide or arylamide. Xaa is preferably Ala, but may be most amino acids including Pro (slow action). When a terminal hydrophobic residue is followed by a prolyl residue, the two may be released as an intact Xaa-Pro dipeptide.</text>
        <dbReference type="EC" id="3.4.11.2"/>
    </reaction>
</comment>
<dbReference type="GO" id="GO:0042277">
    <property type="term" value="F:peptide binding"/>
    <property type="evidence" value="ECO:0007669"/>
    <property type="project" value="TreeGrafter"/>
</dbReference>
<keyword evidence="19" id="KW-0325">Glycoprotein</keyword>
<sequence length="987" mass="114260">MTRSREIFHVDQSDLENSKKGMFITKKQGFVFLIFFVIGSIFAAWLSHYFTSKSLLNNENVLEKKLNDCLLELKEKDDDFFDDEEIVKIKLENLRLPKSVVPDLYDVKLIPFLSENNFTFNGEIKILINVTENTNNVTLHVNDIEIYTDSIALEDAKSGQNVSVLRVTNDTERQFFIIYTNLEKDHQYNVKMNYVGHLNDRLKGFYRSSYDVNGTKRWIATTQFQATDARRAFPCFDEPEMKAKFKINIGRPKNMSSISNMPLNKTGEPVQGLEDYVWDEFEESLPMSTYLVAFVVSDFANITNFNDTVFSVWTRNSAIKQAEYGLEIGPKILKYFETYFGIKFPLPKVDMAALPDFAAGAMENWGLITYRETAVLYDPKVSTSSNKQRVAVVISHELAHQWFGNLVTPTWWTDLWLNEGFASYVEYLGVEAVEPSWKLMEQFVVQEIQSVFALDALKTSHQISVTVHNPDEISEIFDKISYEKGASLIRMMDHFLTTEVFKKGLTKYLNRHKYSNAEQDDLWTALTEQAHENSVLDKNTTVKMIMDTWTLQTGYPVVTVKRNYDKKNAQVTQERFLLFKSSKSIRDQPEKEEQDSSLWWIPLTFTNPTELNFNSTKPIQWLKKEKLITLDNFPNENDWILFNIQETGFYRVNYDEKNWKLLIDYMNDVNLYENIGIINRAQLIDDALNLAQAGLLNYQTAMNVTRYLSNELEYLPWKSALRAFSYLDNMLIKTPGYDKFKAYNLKILKKLYDSVGFESGVNDSYLTIQKRINTLVWACGLQHEHCVNNSVEQFKKWKNAPDPDKENPISPDLKNVVYCTALEVGNEADWNFAWERFLKTNVAHERDLLLDAFGCSRDVSILSRVLDRAFTENSGIRKQDVARLVNSVSKNPVGQVLTFELLTQQWEKLNNYLGISFLGGSLVSSVTKNINSESQLKQLKTFSRKHSKELGPTKRALKQSMEQADANIKWMKQNYDTLINWFTDAIS</sequence>
<keyword evidence="17 24" id="KW-0472">Membrane</keyword>
<proteinExistence type="inferred from homology"/>
<evidence type="ECO:0000256" key="12">
    <source>
        <dbReference type="ARBA" id="ARBA00022801"/>
    </source>
</evidence>
<keyword evidence="30" id="KW-1185">Reference proteome</keyword>
<evidence type="ECO:0000256" key="17">
    <source>
        <dbReference type="ARBA" id="ARBA00023136"/>
    </source>
</evidence>
<dbReference type="GO" id="GO:0016285">
    <property type="term" value="F:alanyl aminopeptidase activity"/>
    <property type="evidence" value="ECO:0007669"/>
    <property type="project" value="UniProtKB-EC"/>
</dbReference>
<dbReference type="Gene3D" id="1.25.50.20">
    <property type="match status" value="1"/>
</dbReference>
<comment type="similarity">
    <text evidence="4 24">Belongs to the peptidase M1 family.</text>
</comment>
<feature type="site" description="Transition state stabilizer" evidence="23">
    <location>
        <position position="482"/>
    </location>
</feature>
<dbReference type="InterPro" id="IPR045357">
    <property type="entry name" value="Aminopeptidase_N-like_N"/>
</dbReference>
<dbReference type="GO" id="GO:0005615">
    <property type="term" value="C:extracellular space"/>
    <property type="evidence" value="ECO:0007669"/>
    <property type="project" value="TreeGrafter"/>
</dbReference>
<dbReference type="InterPro" id="IPR014782">
    <property type="entry name" value="Peptidase_M1_dom"/>
</dbReference>
<dbReference type="EMBL" id="DS235745">
    <property type="protein sequence ID" value="EEB16227.1"/>
    <property type="molecule type" value="Genomic_DNA"/>
</dbReference>
<dbReference type="MEROPS" id="M01.A09"/>
<accession>E0VS71</accession>
<keyword evidence="18" id="KW-1015">Disulfide bond</keyword>
<evidence type="ECO:0000259" key="26">
    <source>
        <dbReference type="Pfam" id="PF11838"/>
    </source>
</evidence>
<dbReference type="FunFam" id="1.10.390.10:FF:000001">
    <property type="entry name" value="Aminopeptidase"/>
    <property type="match status" value="1"/>
</dbReference>
<evidence type="ECO:0000256" key="11">
    <source>
        <dbReference type="ARBA" id="ARBA00022729"/>
    </source>
</evidence>
<evidence type="ECO:0000256" key="21">
    <source>
        <dbReference type="PIRSR" id="PIRSR634016-1"/>
    </source>
</evidence>
<dbReference type="FunFam" id="1.25.50.20:FF:000001">
    <property type="entry name" value="Aminopeptidase"/>
    <property type="match status" value="1"/>
</dbReference>
<organism>
    <name type="scientific">Pediculus humanus subsp. corporis</name>
    <name type="common">Body louse</name>
    <dbReference type="NCBI Taxonomy" id="121224"/>
    <lineage>
        <taxon>Eukaryota</taxon>
        <taxon>Metazoa</taxon>
        <taxon>Ecdysozoa</taxon>
        <taxon>Arthropoda</taxon>
        <taxon>Hexapoda</taxon>
        <taxon>Insecta</taxon>
        <taxon>Pterygota</taxon>
        <taxon>Neoptera</taxon>
        <taxon>Paraneoptera</taxon>
        <taxon>Psocodea</taxon>
        <taxon>Troctomorpha</taxon>
        <taxon>Phthiraptera</taxon>
        <taxon>Anoplura</taxon>
        <taxon>Pediculidae</taxon>
        <taxon>Pediculus</taxon>
    </lineage>
</organism>
<evidence type="ECO:0000256" key="6">
    <source>
        <dbReference type="ARBA" id="ARBA00022475"/>
    </source>
</evidence>
<evidence type="ECO:0000256" key="9">
    <source>
        <dbReference type="ARBA" id="ARBA00022692"/>
    </source>
</evidence>
<dbReference type="GeneID" id="8234288"/>
<dbReference type="Proteomes" id="UP000009046">
    <property type="component" value="Unassembled WGS sequence"/>
</dbReference>
<dbReference type="Pfam" id="PF11838">
    <property type="entry name" value="ERAP1_C"/>
    <property type="match status" value="1"/>
</dbReference>
<dbReference type="GO" id="GO:0005886">
    <property type="term" value="C:plasma membrane"/>
    <property type="evidence" value="ECO:0007669"/>
    <property type="project" value="UniProtKB-SubCell"/>
</dbReference>
<feature type="active site" description="Proton acceptor" evidence="21">
    <location>
        <position position="397"/>
    </location>
</feature>
<evidence type="ECO:0000256" key="18">
    <source>
        <dbReference type="ARBA" id="ARBA00023157"/>
    </source>
</evidence>
<evidence type="ECO:0000256" key="24">
    <source>
        <dbReference type="RuleBase" id="RU364040"/>
    </source>
</evidence>
<name>E0VS71_PEDHC</name>
<dbReference type="HOGENOM" id="CLU_003705_2_0_1"/>
<dbReference type="Gene3D" id="2.60.40.1910">
    <property type="match status" value="1"/>
</dbReference>
<evidence type="ECO:0000256" key="2">
    <source>
        <dbReference type="ARBA" id="ARBA00004606"/>
    </source>
</evidence>
<evidence type="ECO:0000256" key="15">
    <source>
        <dbReference type="ARBA" id="ARBA00022989"/>
    </source>
</evidence>
<keyword evidence="16 24" id="KW-0482">Metalloprotease</keyword>
<gene>
    <name evidence="29" type="primary">8234288</name>
    <name evidence="28" type="ORF">Phum_PHUM412200</name>
</gene>
<evidence type="ECO:0000256" key="19">
    <source>
        <dbReference type="ARBA" id="ARBA00023180"/>
    </source>
</evidence>
<dbReference type="FunFam" id="2.60.40.1730:FF:000012">
    <property type="entry name" value="Aminopeptidase N"/>
    <property type="match status" value="1"/>
</dbReference>
<keyword evidence="6" id="KW-1003">Cell membrane</keyword>
<keyword evidence="8 24" id="KW-0645">Protease</keyword>
<dbReference type="InParanoid" id="E0VS71"/>
<dbReference type="InterPro" id="IPR042097">
    <property type="entry name" value="Aminopeptidase_N-like_N_sf"/>
</dbReference>
<evidence type="ECO:0000259" key="27">
    <source>
        <dbReference type="Pfam" id="PF17900"/>
    </source>
</evidence>
<keyword evidence="13 22" id="KW-0862">Zinc</keyword>
<dbReference type="GO" id="GO:0006508">
    <property type="term" value="P:proteolysis"/>
    <property type="evidence" value="ECO:0007669"/>
    <property type="project" value="UniProtKB-KW"/>
</dbReference>
<dbReference type="GO" id="GO:0008270">
    <property type="term" value="F:zinc ion binding"/>
    <property type="evidence" value="ECO:0007669"/>
    <property type="project" value="UniProtKB-UniRule"/>
</dbReference>
<dbReference type="Pfam" id="PF01433">
    <property type="entry name" value="Peptidase_M1"/>
    <property type="match status" value="1"/>
</dbReference>
<dbReference type="SUPFAM" id="SSF55486">
    <property type="entry name" value="Metalloproteases ('zincins'), catalytic domain"/>
    <property type="match status" value="1"/>
</dbReference>
<dbReference type="EMBL" id="AAZO01005064">
    <property type="status" value="NOT_ANNOTATED_CDS"/>
    <property type="molecule type" value="Genomic_DNA"/>
</dbReference>
<keyword evidence="14" id="KW-0735">Signal-anchor</keyword>
<keyword evidence="15 24" id="KW-1133">Transmembrane helix</keyword>
<dbReference type="Gene3D" id="2.60.40.1730">
    <property type="entry name" value="tricorn interacting facor f3 domain"/>
    <property type="match status" value="1"/>
</dbReference>
<dbReference type="CTD" id="8234288"/>
<dbReference type="PANTHER" id="PTHR11533:SF294">
    <property type="entry name" value="THYROTROPIN-RELEASING HORMONE-DEGRADING ECTOENZYME"/>
    <property type="match status" value="1"/>
</dbReference>
<feature type="binding site" evidence="22">
    <location>
        <position position="396"/>
    </location>
    <ligand>
        <name>Zn(2+)</name>
        <dbReference type="ChEBI" id="CHEBI:29105"/>
        <note>catalytic</note>
    </ligand>
</feature>
<dbReference type="KEGG" id="phu:Phum_PHUM412200"/>
<evidence type="ECO:0000256" key="23">
    <source>
        <dbReference type="PIRSR" id="PIRSR634016-4"/>
    </source>
</evidence>
<dbReference type="STRING" id="121224.E0VS71"/>
<dbReference type="OrthoDB" id="510539at2759"/>
<evidence type="ECO:0000313" key="29">
    <source>
        <dbReference type="EnsemblMetazoa" id="PHUM412200-PA"/>
    </source>
</evidence>
<dbReference type="Gene3D" id="1.10.390.10">
    <property type="entry name" value="Neutral Protease Domain 2"/>
    <property type="match status" value="1"/>
</dbReference>
<reference evidence="29" key="3">
    <citation type="submission" date="2021-02" db="UniProtKB">
        <authorList>
            <consortium name="EnsemblMetazoa"/>
        </authorList>
    </citation>
    <scope>IDENTIFICATION</scope>
    <source>
        <strain evidence="29">USDA</strain>
    </source>
</reference>